<keyword evidence="1" id="KW-0472">Membrane</keyword>
<organism evidence="2 3">
    <name type="scientific">Nocardia jiangsuensis</name>
    <dbReference type="NCBI Taxonomy" id="1691563"/>
    <lineage>
        <taxon>Bacteria</taxon>
        <taxon>Bacillati</taxon>
        <taxon>Actinomycetota</taxon>
        <taxon>Actinomycetes</taxon>
        <taxon>Mycobacteriales</taxon>
        <taxon>Nocardiaceae</taxon>
        <taxon>Nocardia</taxon>
    </lineage>
</organism>
<gene>
    <name evidence="2" type="ORF">ACFO0B_01970</name>
</gene>
<dbReference type="Pfam" id="PF20064">
    <property type="entry name" value="DUF6463"/>
    <property type="match status" value="1"/>
</dbReference>
<evidence type="ECO:0000256" key="1">
    <source>
        <dbReference type="SAM" id="Phobius"/>
    </source>
</evidence>
<proteinExistence type="predicted"/>
<dbReference type="EMBL" id="JBHSAX010000003">
    <property type="protein sequence ID" value="MFC3960751.1"/>
    <property type="molecule type" value="Genomic_DNA"/>
</dbReference>
<feature type="transmembrane region" description="Helical" evidence="1">
    <location>
        <begin position="104"/>
        <end position="120"/>
    </location>
</feature>
<evidence type="ECO:0000313" key="3">
    <source>
        <dbReference type="Proteomes" id="UP001595696"/>
    </source>
</evidence>
<protein>
    <submittedName>
        <fullName evidence="2">DUF6463 family protein</fullName>
    </submittedName>
</protein>
<dbReference type="Proteomes" id="UP001595696">
    <property type="component" value="Unassembled WGS sequence"/>
</dbReference>
<keyword evidence="1" id="KW-0812">Transmembrane</keyword>
<sequence length="135" mass="14380">MITWAGRLLLLLGAGHLLAGLVLTAPRHGGDWFSGGVWGEGGDIIDMTPANSAFWLTAGSFGLPLALIGALVMWLDRRDIAPPTFLAVGLGVWSVFAAIIFEPAPWPVIWIAVGLLVAGARRQRLSLPQQPQGFE</sequence>
<comment type="caution">
    <text evidence="2">The sequence shown here is derived from an EMBL/GenBank/DDBJ whole genome shotgun (WGS) entry which is preliminary data.</text>
</comment>
<reference evidence="3" key="1">
    <citation type="journal article" date="2019" name="Int. J. Syst. Evol. Microbiol.">
        <title>The Global Catalogue of Microorganisms (GCM) 10K type strain sequencing project: providing services to taxonomists for standard genome sequencing and annotation.</title>
        <authorList>
            <consortium name="The Broad Institute Genomics Platform"/>
            <consortium name="The Broad Institute Genome Sequencing Center for Infectious Disease"/>
            <person name="Wu L."/>
            <person name="Ma J."/>
        </authorList>
    </citation>
    <scope>NUCLEOTIDE SEQUENCE [LARGE SCALE GENOMIC DNA]</scope>
    <source>
        <strain evidence="3">CGMCC 4.7330</strain>
    </source>
</reference>
<keyword evidence="3" id="KW-1185">Reference proteome</keyword>
<dbReference type="RefSeq" id="WP_378610524.1">
    <property type="nucleotide sequence ID" value="NZ_JBHSAX010000003.1"/>
</dbReference>
<feature type="transmembrane region" description="Helical" evidence="1">
    <location>
        <begin position="80"/>
        <end position="98"/>
    </location>
</feature>
<feature type="transmembrane region" description="Helical" evidence="1">
    <location>
        <begin position="53"/>
        <end position="73"/>
    </location>
</feature>
<keyword evidence="1" id="KW-1133">Transmembrane helix</keyword>
<name>A0ABV8DL72_9NOCA</name>
<accession>A0ABV8DL72</accession>
<dbReference type="InterPro" id="IPR045590">
    <property type="entry name" value="DUF6463"/>
</dbReference>
<evidence type="ECO:0000313" key="2">
    <source>
        <dbReference type="EMBL" id="MFC3960751.1"/>
    </source>
</evidence>